<name>A0A232LUM5_9EURO</name>
<dbReference type="AlphaFoldDB" id="A0A232LUM5"/>
<dbReference type="Proteomes" id="UP000243515">
    <property type="component" value="Unassembled WGS sequence"/>
</dbReference>
<accession>A0A232LUM5</accession>
<dbReference type="OrthoDB" id="10506836at2759"/>
<reference evidence="2 3" key="1">
    <citation type="journal article" date="2015" name="Environ. Microbiol.">
        <title>Metagenome sequence of Elaphomyces granulatus from sporocarp tissue reveals Ascomycota ectomycorrhizal fingerprints of genome expansion and a Proteobacteria-rich microbiome.</title>
        <authorList>
            <person name="Quandt C.A."/>
            <person name="Kohler A."/>
            <person name="Hesse C.N."/>
            <person name="Sharpton T.J."/>
            <person name="Martin F."/>
            <person name="Spatafora J.W."/>
        </authorList>
    </citation>
    <scope>NUCLEOTIDE SEQUENCE [LARGE SCALE GENOMIC DNA]</scope>
    <source>
        <strain evidence="2 3">OSC145934</strain>
    </source>
</reference>
<sequence>MSVYSDWAPSHLKRLCSAIDQIPDVNFEISQQPDAPEQSEVLQQSEVSELSSETTGLSQGIGGVDLGSSFTTLTEEDQLSDSQNVTLDAKPEGNKSKSTRKNLKKRKRS</sequence>
<protein>
    <submittedName>
        <fullName evidence="2">Uncharacterized protein</fullName>
    </submittedName>
</protein>
<proteinExistence type="predicted"/>
<evidence type="ECO:0000313" key="2">
    <source>
        <dbReference type="EMBL" id="OXV07537.1"/>
    </source>
</evidence>
<feature type="compositionally biased region" description="Low complexity" evidence="1">
    <location>
        <begin position="38"/>
        <end position="53"/>
    </location>
</feature>
<gene>
    <name evidence="2" type="ORF">Egran_04698</name>
</gene>
<comment type="caution">
    <text evidence="2">The sequence shown here is derived from an EMBL/GenBank/DDBJ whole genome shotgun (WGS) entry which is preliminary data.</text>
</comment>
<organism evidence="2 3">
    <name type="scientific">Elaphomyces granulatus</name>
    <dbReference type="NCBI Taxonomy" id="519963"/>
    <lineage>
        <taxon>Eukaryota</taxon>
        <taxon>Fungi</taxon>
        <taxon>Dikarya</taxon>
        <taxon>Ascomycota</taxon>
        <taxon>Pezizomycotina</taxon>
        <taxon>Eurotiomycetes</taxon>
        <taxon>Eurotiomycetidae</taxon>
        <taxon>Eurotiales</taxon>
        <taxon>Elaphomycetaceae</taxon>
        <taxon>Elaphomyces</taxon>
    </lineage>
</organism>
<keyword evidence="3" id="KW-1185">Reference proteome</keyword>
<evidence type="ECO:0000313" key="3">
    <source>
        <dbReference type="Proteomes" id="UP000243515"/>
    </source>
</evidence>
<feature type="region of interest" description="Disordered" evidence="1">
    <location>
        <begin position="32"/>
        <end position="109"/>
    </location>
</feature>
<evidence type="ECO:0000256" key="1">
    <source>
        <dbReference type="SAM" id="MobiDB-lite"/>
    </source>
</evidence>
<feature type="compositionally biased region" description="Basic residues" evidence="1">
    <location>
        <begin position="97"/>
        <end position="109"/>
    </location>
</feature>
<dbReference type="EMBL" id="NPHW01004768">
    <property type="protein sequence ID" value="OXV07537.1"/>
    <property type="molecule type" value="Genomic_DNA"/>
</dbReference>